<dbReference type="Pfam" id="PF13407">
    <property type="entry name" value="Peripla_BP_4"/>
    <property type="match status" value="1"/>
</dbReference>
<dbReference type="Proteomes" id="UP001366503">
    <property type="component" value="Unassembled WGS sequence"/>
</dbReference>
<comment type="similarity">
    <text evidence="2">Belongs to the bacterial solute-binding protein 2 family.</text>
</comment>
<dbReference type="EMBL" id="JAPYKO010000005">
    <property type="protein sequence ID" value="MEI9402507.1"/>
    <property type="molecule type" value="Genomic_DNA"/>
</dbReference>
<dbReference type="InterPro" id="IPR028082">
    <property type="entry name" value="Peripla_BP_I"/>
</dbReference>
<evidence type="ECO:0000256" key="1">
    <source>
        <dbReference type="ARBA" id="ARBA00004196"/>
    </source>
</evidence>
<evidence type="ECO:0000256" key="2">
    <source>
        <dbReference type="ARBA" id="ARBA00007639"/>
    </source>
</evidence>
<reference evidence="5 6" key="1">
    <citation type="submission" date="2022-12" db="EMBL/GenBank/DDBJ databases">
        <authorList>
            <person name="Muema E."/>
        </authorList>
    </citation>
    <scope>NUCLEOTIDE SEQUENCE [LARGE SCALE GENOMIC DNA]</scope>
    <source>
        <strain evidence="6">1330</strain>
    </source>
</reference>
<evidence type="ECO:0000313" key="5">
    <source>
        <dbReference type="EMBL" id="MEI9402507.1"/>
    </source>
</evidence>
<comment type="caution">
    <text evidence="5">The sequence shown here is derived from an EMBL/GenBank/DDBJ whole genome shotgun (WGS) entry which is preliminary data.</text>
</comment>
<name>A0ABU8KA23_9HYPH</name>
<comment type="subcellular location">
    <subcellularLocation>
        <location evidence="1">Cell envelope</location>
    </subcellularLocation>
</comment>
<dbReference type="PANTHER" id="PTHR46847">
    <property type="entry name" value="D-ALLOSE-BINDING PERIPLASMIC PROTEIN-RELATED"/>
    <property type="match status" value="1"/>
</dbReference>
<evidence type="ECO:0000259" key="4">
    <source>
        <dbReference type="Pfam" id="PF13407"/>
    </source>
</evidence>
<dbReference type="InterPro" id="IPR025997">
    <property type="entry name" value="SBP_2_dom"/>
</dbReference>
<evidence type="ECO:0000256" key="3">
    <source>
        <dbReference type="ARBA" id="ARBA00022729"/>
    </source>
</evidence>
<proteinExistence type="inferred from homology"/>
<evidence type="ECO:0000313" key="6">
    <source>
        <dbReference type="Proteomes" id="UP001366503"/>
    </source>
</evidence>
<protein>
    <submittedName>
        <fullName evidence="5">Substrate-binding domain-containing protein</fullName>
    </submittedName>
</protein>
<sequence length="327" mass="34602">MNKRSVLHSVAAMAIISAVGILPGSPLFAGSKEIVYITPNINLSFWRYMSKGVESIATKQGYKFQALNSNDEARTQLSNAQDAIARGVAGIILSPTDSSTAPSVLELAEKAGIPVVISDIGTNSGEYVSIISSDNYEGANGVGKALAAALKAKGWESNSVGIVAVSQARKNGQARTKGFRDAMKEAGIAKEAGFQQLRSYTVDETFKFTQDMLTASPGMKGIFIQSDQPTIGALKAIRAARRQGDVLVAAFDGIPEFIDLLKSGDILVTGMQQPYLMGQRATETLFQALGGATPPKEIAVPVLVVTTENLESQLPTVKETVFANEGL</sequence>
<feature type="domain" description="Periplasmic binding protein" evidence="4">
    <location>
        <begin position="34"/>
        <end position="291"/>
    </location>
</feature>
<keyword evidence="3" id="KW-0732">Signal</keyword>
<dbReference type="RefSeq" id="WP_337092871.1">
    <property type="nucleotide sequence ID" value="NZ_JAPYKO010000005.1"/>
</dbReference>
<dbReference type="Gene3D" id="3.40.50.2300">
    <property type="match status" value="2"/>
</dbReference>
<dbReference type="PANTHER" id="PTHR46847:SF1">
    <property type="entry name" value="D-ALLOSE-BINDING PERIPLASMIC PROTEIN-RELATED"/>
    <property type="match status" value="1"/>
</dbReference>
<gene>
    <name evidence="5" type="ORF">O7A05_10095</name>
</gene>
<organism evidence="5 6">
    <name type="scientific">Mesorhizobium argentiipisi</name>
    <dbReference type="NCBI Taxonomy" id="3015175"/>
    <lineage>
        <taxon>Bacteria</taxon>
        <taxon>Pseudomonadati</taxon>
        <taxon>Pseudomonadota</taxon>
        <taxon>Alphaproteobacteria</taxon>
        <taxon>Hyphomicrobiales</taxon>
        <taxon>Phyllobacteriaceae</taxon>
        <taxon>Mesorhizobium</taxon>
    </lineage>
</organism>
<dbReference type="SUPFAM" id="SSF53822">
    <property type="entry name" value="Periplasmic binding protein-like I"/>
    <property type="match status" value="1"/>
</dbReference>
<keyword evidence="6" id="KW-1185">Reference proteome</keyword>
<accession>A0ABU8KA23</accession>